<evidence type="ECO:0000256" key="6">
    <source>
        <dbReference type="ARBA" id="ARBA00023136"/>
    </source>
</evidence>
<dbReference type="PANTHER" id="PTHR34584">
    <property type="entry name" value="NA(+)/H(+) ANTIPORTER SUBUNIT E1"/>
    <property type="match status" value="1"/>
</dbReference>
<dbReference type="PIRSF" id="PIRSF019239">
    <property type="entry name" value="MrpE"/>
    <property type="match status" value="1"/>
</dbReference>
<keyword evidence="6 7" id="KW-0472">Membrane</keyword>
<gene>
    <name evidence="8" type="ORF">FFM53_021450</name>
</gene>
<dbReference type="InterPro" id="IPR002758">
    <property type="entry name" value="Cation_antiport_E"/>
</dbReference>
<sequence length="158" mass="17726">MFPYPLLTISLLGMWLLLNGVTIGQVLLGSIVAVCSTWALAALRPEKPKLRKWYLLPKLFGLVMLDIIRSNISASVVILRGRTRGHRSAFINVPLELKDPTALAVLAIIVTGTPGSAWLEYDSRNSSVLLHVLDLDDEDEWRDLLKNRYETLLLEIFS</sequence>
<proteinExistence type="inferred from homology"/>
<name>A0ABX6PIE5_9HYPH</name>
<organism evidence="8 9">
    <name type="scientific">Rhizobium indicum</name>
    <dbReference type="NCBI Taxonomy" id="2583231"/>
    <lineage>
        <taxon>Bacteria</taxon>
        <taxon>Pseudomonadati</taxon>
        <taxon>Pseudomonadota</taxon>
        <taxon>Alphaproteobacteria</taxon>
        <taxon>Hyphomicrobiales</taxon>
        <taxon>Rhizobiaceae</taxon>
        <taxon>Rhizobium/Agrobacterium group</taxon>
        <taxon>Rhizobium</taxon>
    </lineage>
</organism>
<evidence type="ECO:0000256" key="1">
    <source>
        <dbReference type="ARBA" id="ARBA00004651"/>
    </source>
</evidence>
<evidence type="ECO:0000256" key="4">
    <source>
        <dbReference type="ARBA" id="ARBA00022692"/>
    </source>
</evidence>
<evidence type="ECO:0000256" key="2">
    <source>
        <dbReference type="ARBA" id="ARBA00006228"/>
    </source>
</evidence>
<evidence type="ECO:0000256" key="5">
    <source>
        <dbReference type="ARBA" id="ARBA00022989"/>
    </source>
</evidence>
<dbReference type="NCBIfam" id="NF006520">
    <property type="entry name" value="PRK08965.1-4"/>
    <property type="match status" value="1"/>
</dbReference>
<dbReference type="EMBL" id="CP054021">
    <property type="protein sequence ID" value="QKK18862.1"/>
    <property type="molecule type" value="Genomic_DNA"/>
</dbReference>
<accession>A0ABX6PIE5</accession>
<dbReference type="PANTHER" id="PTHR34584:SF1">
    <property type="entry name" value="NA(+)_H(+) ANTIPORTER SUBUNIT E1"/>
    <property type="match status" value="1"/>
</dbReference>
<keyword evidence="4 7" id="KW-0812">Transmembrane</keyword>
<feature type="transmembrane region" description="Helical" evidence="7">
    <location>
        <begin position="12"/>
        <end position="39"/>
    </location>
</feature>
<comment type="similarity">
    <text evidence="2">Belongs to the CPA3 antiporters (TC 2.A.63) subunit E family.</text>
</comment>
<evidence type="ECO:0000256" key="7">
    <source>
        <dbReference type="SAM" id="Phobius"/>
    </source>
</evidence>
<dbReference type="Proteomes" id="UP000305673">
    <property type="component" value="Chromosome"/>
</dbReference>
<keyword evidence="5 7" id="KW-1133">Transmembrane helix</keyword>
<protein>
    <submittedName>
        <fullName evidence="8">Na+/H+ antiporter subunit E</fullName>
    </submittedName>
</protein>
<dbReference type="RefSeq" id="WP_130685713.1">
    <property type="nucleotide sequence ID" value="NZ_CP054021.1"/>
</dbReference>
<comment type="subcellular location">
    <subcellularLocation>
        <location evidence="1">Cell membrane</location>
        <topology evidence="1">Multi-pass membrane protein</topology>
    </subcellularLocation>
</comment>
<evidence type="ECO:0000313" key="9">
    <source>
        <dbReference type="Proteomes" id="UP000305673"/>
    </source>
</evidence>
<evidence type="ECO:0000256" key="3">
    <source>
        <dbReference type="ARBA" id="ARBA00022475"/>
    </source>
</evidence>
<dbReference type="Pfam" id="PF01899">
    <property type="entry name" value="MNHE"/>
    <property type="match status" value="1"/>
</dbReference>
<reference evidence="8 9" key="1">
    <citation type="submission" date="2020-05" db="EMBL/GenBank/DDBJ databases">
        <title>Genome sequences of pea root nodulating Rhizobium spp.</title>
        <authorList>
            <person name="Rahi P."/>
        </authorList>
    </citation>
    <scope>NUCLEOTIDE SEQUENCE [LARGE SCALE GENOMIC DNA]</scope>
    <source>
        <strain evidence="9">JKLM 12A2</strain>
    </source>
</reference>
<evidence type="ECO:0000313" key="8">
    <source>
        <dbReference type="EMBL" id="QKK18862.1"/>
    </source>
</evidence>
<keyword evidence="3" id="KW-1003">Cell membrane</keyword>
<keyword evidence="9" id="KW-1185">Reference proteome</keyword>